<organism evidence="2 3">
    <name type="scientific">Strongyloides papillosus</name>
    <name type="common">Intestinal threadworm</name>
    <dbReference type="NCBI Taxonomy" id="174720"/>
    <lineage>
        <taxon>Eukaryota</taxon>
        <taxon>Metazoa</taxon>
        <taxon>Ecdysozoa</taxon>
        <taxon>Nematoda</taxon>
        <taxon>Chromadorea</taxon>
        <taxon>Rhabditida</taxon>
        <taxon>Tylenchina</taxon>
        <taxon>Panagrolaimomorpha</taxon>
        <taxon>Strongyloidoidea</taxon>
        <taxon>Strongyloididae</taxon>
        <taxon>Strongyloides</taxon>
    </lineage>
</organism>
<evidence type="ECO:0000313" key="2">
    <source>
        <dbReference type="Proteomes" id="UP000046392"/>
    </source>
</evidence>
<evidence type="ECO:0000313" key="3">
    <source>
        <dbReference type="WBParaSite" id="SPAL_0000100900.1"/>
    </source>
</evidence>
<dbReference type="SUPFAM" id="SSF54695">
    <property type="entry name" value="POZ domain"/>
    <property type="match status" value="1"/>
</dbReference>
<dbReference type="Proteomes" id="UP000046392">
    <property type="component" value="Unplaced"/>
</dbReference>
<dbReference type="InterPro" id="IPR011333">
    <property type="entry name" value="SKP1/BTB/POZ_sf"/>
</dbReference>
<dbReference type="Pfam" id="PF22486">
    <property type="entry name" value="MATH_2"/>
    <property type="match status" value="1"/>
</dbReference>
<dbReference type="SMART" id="SM00225">
    <property type="entry name" value="BTB"/>
    <property type="match status" value="1"/>
</dbReference>
<dbReference type="Gene3D" id="2.60.210.10">
    <property type="entry name" value="Apoptosis, Tumor Necrosis Factor Receptor Associated Protein 2, Chain A"/>
    <property type="match status" value="1"/>
</dbReference>
<dbReference type="WBParaSite" id="SPAL_0000100900.1">
    <property type="protein sequence ID" value="SPAL_0000100900.1"/>
    <property type="gene ID" value="SPAL_0000100900"/>
</dbReference>
<dbReference type="Gene3D" id="3.30.710.10">
    <property type="entry name" value="Potassium Channel Kv1.1, Chain A"/>
    <property type="match status" value="1"/>
</dbReference>
<feature type="domain" description="BTB" evidence="1">
    <location>
        <begin position="220"/>
        <end position="282"/>
    </location>
</feature>
<dbReference type="InterPro" id="IPR000210">
    <property type="entry name" value="BTB/POZ_dom"/>
</dbReference>
<dbReference type="PROSITE" id="PS50097">
    <property type="entry name" value="BTB"/>
    <property type="match status" value="1"/>
</dbReference>
<evidence type="ECO:0000259" key="1">
    <source>
        <dbReference type="PROSITE" id="PS50097"/>
    </source>
</evidence>
<dbReference type="InterPro" id="IPR008974">
    <property type="entry name" value="TRAF-like"/>
</dbReference>
<protein>
    <submittedName>
        <fullName evidence="3">BTB domain-containing protein</fullName>
    </submittedName>
</protein>
<dbReference type="PANTHER" id="PTHR24413">
    <property type="entry name" value="SPECKLE-TYPE POZ PROTEIN"/>
    <property type="match status" value="1"/>
</dbReference>
<dbReference type="Pfam" id="PF00651">
    <property type="entry name" value="BTB"/>
    <property type="match status" value="1"/>
</dbReference>
<dbReference type="GO" id="GO:0030163">
    <property type="term" value="P:protein catabolic process"/>
    <property type="evidence" value="ECO:0007669"/>
    <property type="project" value="UniProtKB-ARBA"/>
</dbReference>
<dbReference type="AlphaFoldDB" id="A0A0N5B4K8"/>
<sequence length="380" mass="43747">MDLKNSEDLMNSNIDSNTKNIVKRVSTMCTIESFSTCVSVFKPCGKYDNSFGYTCNVNRLCEKCRVQKGTIENGHTFNFELDSKVKGSLGIHPYGRGGDSKDYVSLSLHFKEFSCLMITALCKFSISNVDGKEEYKSIIGVEEFDENKNSFCLQKFINRSDLLKRKSKLLPGDRLTVCFEIFYLCDDINTYGLSKATPIKEPLNIFLNDMSRMVDSSEYYDCIIKVGNHELNVHKCILDARSEVFRSALKRKRVEPESNIVEMNDFRLGVVKDMVNYLYTGKSPRIDEIATEMLEIAEKYKLEGLKMIATESLLRSLNVENVCEYLEKSELYSAEVLKEFCVRYIYLNAEEVVKYEKWRKIVNFYPLLLEKIFNVTAGID</sequence>
<dbReference type="SUPFAM" id="SSF49599">
    <property type="entry name" value="TRAF domain-like"/>
    <property type="match status" value="1"/>
</dbReference>
<reference evidence="3" key="1">
    <citation type="submission" date="2017-02" db="UniProtKB">
        <authorList>
            <consortium name="WormBaseParasite"/>
        </authorList>
    </citation>
    <scope>IDENTIFICATION</scope>
</reference>
<proteinExistence type="predicted"/>
<dbReference type="STRING" id="174720.A0A0N5B4K8"/>
<keyword evidence="2" id="KW-1185">Reference proteome</keyword>
<accession>A0A0N5B4K8</accession>
<dbReference type="InterPro" id="IPR002083">
    <property type="entry name" value="MATH/TRAF_dom"/>
</dbReference>
<name>A0A0N5B4K8_STREA</name>
<dbReference type="Gene3D" id="1.25.40.420">
    <property type="match status" value="1"/>
</dbReference>